<evidence type="ECO:0000256" key="1">
    <source>
        <dbReference type="SAM" id="Phobius"/>
    </source>
</evidence>
<comment type="caution">
    <text evidence="3">The sequence shown here is derived from an EMBL/GenBank/DDBJ whole genome shotgun (WGS) entry which is preliminary data.</text>
</comment>
<dbReference type="InterPro" id="IPR044049">
    <property type="entry name" value="EccD_transm"/>
</dbReference>
<feature type="transmembrane region" description="Helical" evidence="1">
    <location>
        <begin position="391"/>
        <end position="410"/>
    </location>
</feature>
<feature type="transmembrane region" description="Helical" evidence="1">
    <location>
        <begin position="146"/>
        <end position="166"/>
    </location>
</feature>
<feature type="transmembrane region" description="Helical" evidence="1">
    <location>
        <begin position="205"/>
        <end position="223"/>
    </location>
</feature>
<feature type="transmembrane region" description="Helical" evidence="1">
    <location>
        <begin position="265"/>
        <end position="287"/>
    </location>
</feature>
<feature type="transmembrane region" description="Helical" evidence="1">
    <location>
        <begin position="173"/>
        <end position="193"/>
    </location>
</feature>
<dbReference type="Gene3D" id="3.10.20.90">
    <property type="entry name" value="Phosphatidylinositol 3-kinase Catalytic Subunit, Chain A, domain 1"/>
    <property type="match status" value="1"/>
</dbReference>
<evidence type="ECO:0000313" key="4">
    <source>
        <dbReference type="Proteomes" id="UP001206206"/>
    </source>
</evidence>
<feature type="transmembrane region" description="Helical" evidence="1">
    <location>
        <begin position="230"/>
        <end position="253"/>
    </location>
</feature>
<accession>A0ABT1PP10</accession>
<feature type="domain" description="EccD-like transmembrane" evidence="2">
    <location>
        <begin position="120"/>
        <end position="450"/>
    </location>
</feature>
<feature type="transmembrane region" description="Helical" evidence="1">
    <location>
        <begin position="430"/>
        <end position="449"/>
    </location>
</feature>
<keyword evidence="1" id="KW-1133">Transmembrane helix</keyword>
<name>A0ABT1PP10_9ACTN</name>
<dbReference type="InterPro" id="IPR024962">
    <property type="entry name" value="YukD-like"/>
</dbReference>
<proteinExistence type="predicted"/>
<feature type="transmembrane region" description="Helical" evidence="1">
    <location>
        <begin position="308"/>
        <end position="326"/>
    </location>
</feature>
<dbReference type="RefSeq" id="WP_255932145.1">
    <property type="nucleotide sequence ID" value="NZ_JANFNH010000053.1"/>
</dbReference>
<keyword evidence="1" id="KW-0472">Membrane</keyword>
<evidence type="ECO:0000259" key="2">
    <source>
        <dbReference type="Pfam" id="PF19053"/>
    </source>
</evidence>
<feature type="transmembrane region" description="Helical" evidence="1">
    <location>
        <begin position="366"/>
        <end position="385"/>
    </location>
</feature>
<evidence type="ECO:0000313" key="3">
    <source>
        <dbReference type="EMBL" id="MCQ4045988.1"/>
    </source>
</evidence>
<dbReference type="Proteomes" id="UP001206206">
    <property type="component" value="Unassembled WGS sequence"/>
</dbReference>
<keyword evidence="1" id="KW-0812">Transmembrane</keyword>
<sequence length="454" mass="46207">MVSTGAKRGARLSRVTLVGERRRVDLVLPSDEPIGRLLPEVLALLDDAVSSPPVPRHLVTAHGTVLPQDASLASAEVADGAVLRLVRAQYAPAAPVVHDVTDEVADDLDLRAWRWRPAARRWTAGALALVLGLVAALLAWGDMGPAAVATWLLAIGAAALVGGAVTTRLNNRGLGTALMVTGGALGGCGSWALSDAHGWPVAAHWGGLAGVLVLTLAMLGLFSPVGRGGLVGAGALALTGAAWEAVAALTGAAHGAADQARLGGVLAVASVVALGVLPRCALVAAGLTRLDDRRAGGASVSRYEVSTALAAAHRGLAVAAVTVAASCATAGWLLLAAPNAWTVPMTVLLAVALLSRARAFPLIAEVVAMQAATGVLLTRLVAVWLAHSAHAWPVLVMCAAALLPLVVLAVEPPEHVRVRLRRAMDLAETLSVVALFPLVLGVFGVYGQLLGAFR</sequence>
<reference evidence="3 4" key="1">
    <citation type="submission" date="2022-06" db="EMBL/GenBank/DDBJ databases">
        <title>Draft genome sequence of type strain Streptomyces rubrisoli DSM 42083.</title>
        <authorList>
            <person name="Duangmal K."/>
            <person name="Klaysubun C."/>
        </authorList>
    </citation>
    <scope>NUCLEOTIDE SEQUENCE [LARGE SCALE GENOMIC DNA]</scope>
    <source>
        <strain evidence="3 4">DSM 42083</strain>
    </source>
</reference>
<organism evidence="3 4">
    <name type="scientific">Streptantibioticus rubrisoli</name>
    <dbReference type="NCBI Taxonomy" id="1387313"/>
    <lineage>
        <taxon>Bacteria</taxon>
        <taxon>Bacillati</taxon>
        <taxon>Actinomycetota</taxon>
        <taxon>Actinomycetes</taxon>
        <taxon>Kitasatosporales</taxon>
        <taxon>Streptomycetaceae</taxon>
        <taxon>Streptantibioticus</taxon>
    </lineage>
</organism>
<dbReference type="EMBL" id="JANFNH010000053">
    <property type="protein sequence ID" value="MCQ4045988.1"/>
    <property type="molecule type" value="Genomic_DNA"/>
</dbReference>
<feature type="transmembrane region" description="Helical" evidence="1">
    <location>
        <begin position="122"/>
        <end position="140"/>
    </location>
</feature>
<dbReference type="Pfam" id="PF19053">
    <property type="entry name" value="EccD"/>
    <property type="match status" value="1"/>
</dbReference>
<keyword evidence="4" id="KW-1185">Reference proteome</keyword>
<gene>
    <name evidence="3" type="ORF">NON19_29090</name>
</gene>
<dbReference type="Pfam" id="PF08817">
    <property type="entry name" value="YukD"/>
    <property type="match status" value="1"/>
</dbReference>
<protein>
    <submittedName>
        <fullName evidence="3">EsaB/YukD family protein</fullName>
    </submittedName>
</protein>
<feature type="transmembrane region" description="Helical" evidence="1">
    <location>
        <begin position="332"/>
        <end position="354"/>
    </location>
</feature>